<feature type="transmembrane region" description="Helical" evidence="2">
    <location>
        <begin position="183"/>
        <end position="203"/>
    </location>
</feature>
<dbReference type="InterPro" id="IPR021460">
    <property type="entry name" value="DUF3112"/>
</dbReference>
<feature type="region of interest" description="Disordered" evidence="1">
    <location>
        <begin position="294"/>
        <end position="320"/>
    </location>
</feature>
<dbReference type="PANTHER" id="PTHR35184:SF1">
    <property type="entry name" value="INTEGRAL MEMBRANE PROTEIN"/>
    <property type="match status" value="1"/>
</dbReference>
<dbReference type="AlphaFoldDB" id="A0AAD5RIP6"/>
<keyword evidence="2" id="KW-0812">Transmembrane</keyword>
<evidence type="ECO:0000313" key="3">
    <source>
        <dbReference type="EMBL" id="KAJ2894808.1"/>
    </source>
</evidence>
<evidence type="ECO:0000256" key="2">
    <source>
        <dbReference type="SAM" id="Phobius"/>
    </source>
</evidence>
<comment type="caution">
    <text evidence="3">The sequence shown here is derived from an EMBL/GenBank/DDBJ whole genome shotgun (WGS) entry which is preliminary data.</text>
</comment>
<evidence type="ECO:0000256" key="1">
    <source>
        <dbReference type="SAM" id="MobiDB-lite"/>
    </source>
</evidence>
<keyword evidence="4" id="KW-1185">Reference proteome</keyword>
<sequence>MSSSNAAGAQMSGPPYQPQVAQLGGIPSNSVDTPICAVFLLLFIIAGAIHMTVLQVNLKRGHKFIFSGLLFGLSMARIVALTMRIVWANRLTNVNIAIAANVFTNAGVIILFVVDILFAKRIVRGYHPSLGRQKWYDSLFNTLVFLIVAMLFSLIGCTVAGFFTLDTNKRLAFRDFQRFASVFFAVLSFLPIPMVLLAMWWPSRLTTPTPKPEKFGTGKWRTKLLLLLSSSAILTLGAAFRAGISFMARPKTDPAWFHSKACYYCFIFLIEIIVSLTYAGTRFDKRFHIPLPMDGSSKSGVPRDEEQQLENGGAGADALPGTVHRRSMSLANIRSIESRITAENDFFGSGDSEGEAESENTTPRKESV</sequence>
<dbReference type="EMBL" id="JAKWBI020000455">
    <property type="protein sequence ID" value="KAJ2894808.1"/>
    <property type="molecule type" value="Genomic_DNA"/>
</dbReference>
<accession>A0AAD5RIP6</accession>
<name>A0AAD5RIP6_9PEZI</name>
<protein>
    <submittedName>
        <fullName evidence="3">Uncharacterized protein</fullName>
    </submittedName>
</protein>
<dbReference type="Proteomes" id="UP001201980">
    <property type="component" value="Unassembled WGS sequence"/>
</dbReference>
<reference evidence="3" key="1">
    <citation type="submission" date="2022-07" db="EMBL/GenBank/DDBJ databases">
        <title>Draft genome sequence of Zalerion maritima ATCC 34329, a (micro)plastics degrading marine fungus.</title>
        <authorList>
            <person name="Paco A."/>
            <person name="Goncalves M.F.M."/>
            <person name="Rocha-Santos T.A.P."/>
            <person name="Alves A."/>
        </authorList>
    </citation>
    <scope>NUCLEOTIDE SEQUENCE</scope>
    <source>
        <strain evidence="3">ATCC 34329</strain>
    </source>
</reference>
<keyword evidence="2" id="KW-1133">Transmembrane helix</keyword>
<feature type="transmembrane region" description="Helical" evidence="2">
    <location>
        <begin position="94"/>
        <end position="118"/>
    </location>
</feature>
<organism evidence="3 4">
    <name type="scientific">Zalerion maritima</name>
    <dbReference type="NCBI Taxonomy" id="339359"/>
    <lineage>
        <taxon>Eukaryota</taxon>
        <taxon>Fungi</taxon>
        <taxon>Dikarya</taxon>
        <taxon>Ascomycota</taxon>
        <taxon>Pezizomycotina</taxon>
        <taxon>Sordariomycetes</taxon>
        <taxon>Lulworthiomycetidae</taxon>
        <taxon>Lulworthiales</taxon>
        <taxon>Lulworthiaceae</taxon>
        <taxon>Zalerion</taxon>
    </lineage>
</organism>
<dbReference type="Pfam" id="PF11309">
    <property type="entry name" value="DUF3112"/>
    <property type="match status" value="1"/>
</dbReference>
<gene>
    <name evidence="3" type="ORF">MKZ38_007205</name>
</gene>
<proteinExistence type="predicted"/>
<feature type="transmembrane region" description="Helical" evidence="2">
    <location>
        <begin position="139"/>
        <end position="163"/>
    </location>
</feature>
<feature type="region of interest" description="Disordered" evidence="1">
    <location>
        <begin position="344"/>
        <end position="368"/>
    </location>
</feature>
<dbReference type="PANTHER" id="PTHR35184">
    <property type="entry name" value="YALI0C10208P"/>
    <property type="match status" value="1"/>
</dbReference>
<feature type="transmembrane region" description="Helical" evidence="2">
    <location>
        <begin position="64"/>
        <end position="88"/>
    </location>
</feature>
<feature type="transmembrane region" description="Helical" evidence="2">
    <location>
        <begin position="224"/>
        <end position="244"/>
    </location>
</feature>
<feature type="transmembrane region" description="Helical" evidence="2">
    <location>
        <begin position="37"/>
        <end position="57"/>
    </location>
</feature>
<keyword evidence="2" id="KW-0472">Membrane</keyword>
<evidence type="ECO:0000313" key="4">
    <source>
        <dbReference type="Proteomes" id="UP001201980"/>
    </source>
</evidence>
<feature type="transmembrane region" description="Helical" evidence="2">
    <location>
        <begin position="256"/>
        <end position="279"/>
    </location>
</feature>